<dbReference type="GeneID" id="24424011"/>
<name>A0A1R4AA59_BABMR</name>
<reference evidence="3 4" key="3">
    <citation type="journal article" date="2016" name="Sci. Rep.">
        <title>Genome-wide diversity and gene expression profiling of Babesia microti isolates identify polymorphic genes that mediate host-pathogen interactions.</title>
        <authorList>
            <person name="Silva J.C."/>
            <person name="Cornillot E."/>
            <person name="McCracken C."/>
            <person name="Usmani-Brown S."/>
            <person name="Dwivedi A."/>
            <person name="Ifeonu O.O."/>
            <person name="Crabtree J."/>
            <person name="Gotia H.T."/>
            <person name="Virji A.Z."/>
            <person name="Reynes C."/>
            <person name="Colinge J."/>
            <person name="Kumar V."/>
            <person name="Lawres L."/>
            <person name="Pazzi J.E."/>
            <person name="Pablo J.V."/>
            <person name="Hung C."/>
            <person name="Brancato J."/>
            <person name="Kumari P."/>
            <person name="Orvis J."/>
            <person name="Tretina K."/>
            <person name="Chibucos M."/>
            <person name="Ott S."/>
            <person name="Sadzewicz L."/>
            <person name="Sengamalay N."/>
            <person name="Shetty A.C."/>
            <person name="Su Q."/>
            <person name="Tallon L."/>
            <person name="Fraser C.M."/>
            <person name="Frutos R."/>
            <person name="Molina D.M."/>
            <person name="Krause P.J."/>
            <person name="Ben Mamoun C."/>
        </authorList>
    </citation>
    <scope>NUCLEOTIDE SEQUENCE [LARGE SCALE GENOMIC DNA]</scope>
    <source>
        <strain evidence="3 4">RI</strain>
    </source>
</reference>
<feature type="chain" id="PRO_5013294797" evidence="2">
    <location>
        <begin position="21"/>
        <end position="242"/>
    </location>
</feature>
<gene>
    <name evidence="3" type="ORF">BMR1_02g01120</name>
</gene>
<dbReference type="VEuPathDB" id="PiroplasmaDB:BMR1_02g01120"/>
<keyword evidence="2" id="KW-0732">Signal</keyword>
<evidence type="ECO:0000313" key="4">
    <source>
        <dbReference type="Proteomes" id="UP000002899"/>
    </source>
</evidence>
<feature type="signal peptide" evidence="2">
    <location>
        <begin position="1"/>
        <end position="20"/>
    </location>
</feature>
<dbReference type="RefSeq" id="XP_021338085.1">
    <property type="nucleotide sequence ID" value="XM_021483128.1"/>
</dbReference>
<evidence type="ECO:0000256" key="2">
    <source>
        <dbReference type="SAM" id="SignalP"/>
    </source>
</evidence>
<dbReference type="EMBL" id="FO082872">
    <property type="protein sequence ID" value="SJK85874.1"/>
    <property type="molecule type" value="Genomic_DNA"/>
</dbReference>
<keyword evidence="4" id="KW-1185">Reference proteome</keyword>
<feature type="region of interest" description="Disordered" evidence="1">
    <location>
        <begin position="41"/>
        <end position="69"/>
    </location>
</feature>
<accession>A0A1R4AA59</accession>
<proteinExistence type="predicted"/>
<evidence type="ECO:0000256" key="1">
    <source>
        <dbReference type="SAM" id="MobiDB-lite"/>
    </source>
</evidence>
<dbReference type="AlphaFoldDB" id="A0A1R4AA59"/>
<protein>
    <submittedName>
        <fullName evidence="3">Uncharacterized protein</fullName>
    </submittedName>
</protein>
<feature type="compositionally biased region" description="Polar residues" evidence="1">
    <location>
        <begin position="53"/>
        <end position="69"/>
    </location>
</feature>
<evidence type="ECO:0000313" key="3">
    <source>
        <dbReference type="EMBL" id="SJK85874.1"/>
    </source>
</evidence>
<reference evidence="3 4" key="1">
    <citation type="journal article" date="2012" name="Nucleic Acids Res.">
        <title>Sequencing of the smallest Apicomplexan genome from the human pathogen Babesia microti.</title>
        <authorList>
            <person name="Cornillot E."/>
            <person name="Hadj-Kaddour K."/>
            <person name="Dassouli A."/>
            <person name="Noel B."/>
            <person name="Ranwez V."/>
            <person name="Vacherie B."/>
            <person name="Augagneur Y."/>
            <person name="Bres V."/>
            <person name="Duclos A."/>
            <person name="Randazzo S."/>
            <person name="Carcy B."/>
            <person name="Debierre-Grockiego F."/>
            <person name="Delbecq S."/>
            <person name="Moubri-Menage K."/>
            <person name="Shams-Eldin H."/>
            <person name="Usmani-Brown S."/>
            <person name="Bringaud F."/>
            <person name="Wincker P."/>
            <person name="Vivares C.P."/>
            <person name="Schwarz R.T."/>
            <person name="Schetters T.P."/>
            <person name="Krause P.J."/>
            <person name="Gorenflot A."/>
            <person name="Berry V."/>
            <person name="Barbe V."/>
            <person name="Ben Mamoun C."/>
        </authorList>
    </citation>
    <scope>NUCLEOTIDE SEQUENCE [LARGE SCALE GENOMIC DNA]</scope>
    <source>
        <strain evidence="3 4">RI</strain>
    </source>
</reference>
<sequence length="242" mass="26702">MMHSVLILFIAAIPLKTTLGYNVGTSPNISVINRRPLPAIPIEQNDENKNGRSNDQSKSVPSTSKIPPTSIQAEPIYEDIYDYGDDWQESEFRPLSTNSTFTGSPYGSIAGSVNDDYMNITLKDYLRAKKRGIGRTYQRHVGSKVTNIKDKASNAVGNAKHAIGDRIFKTKYAIGNTAYNAKAAVLNVATKAKNNVSGAARKAVHVATAPSRKVKKIYNSFKTYPKDNIVLKSYERDDIKDE</sequence>
<dbReference type="Proteomes" id="UP000002899">
    <property type="component" value="Chromosome II"/>
</dbReference>
<organism evidence="3 4">
    <name type="scientific">Babesia microti (strain RI)</name>
    <dbReference type="NCBI Taxonomy" id="1133968"/>
    <lineage>
        <taxon>Eukaryota</taxon>
        <taxon>Sar</taxon>
        <taxon>Alveolata</taxon>
        <taxon>Apicomplexa</taxon>
        <taxon>Aconoidasida</taxon>
        <taxon>Piroplasmida</taxon>
        <taxon>Babesiidae</taxon>
        <taxon>Babesia</taxon>
    </lineage>
</organism>
<reference evidence="3 4" key="2">
    <citation type="journal article" date="2013" name="PLoS ONE">
        <title>Whole genome mapping and re-organization of the nuclear and mitochondrial genomes of Babesia microti isolates.</title>
        <authorList>
            <person name="Cornillot E."/>
            <person name="Dassouli A."/>
            <person name="Garg A."/>
            <person name="Pachikara N."/>
            <person name="Randazzo S."/>
            <person name="Depoix D."/>
            <person name="Carcy B."/>
            <person name="Delbecq S."/>
            <person name="Frutos R."/>
            <person name="Silva J.C."/>
            <person name="Sutton R."/>
            <person name="Krause P.J."/>
            <person name="Mamoun C.B."/>
        </authorList>
    </citation>
    <scope>NUCLEOTIDE SEQUENCE [LARGE SCALE GENOMIC DNA]</scope>
    <source>
        <strain evidence="3 4">RI</strain>
    </source>
</reference>
<dbReference type="KEGG" id="bmic:BMR1_02g01120"/>